<evidence type="ECO:0000313" key="2">
    <source>
        <dbReference type="EMBL" id="GAA4399223.1"/>
    </source>
</evidence>
<dbReference type="Proteomes" id="UP001500936">
    <property type="component" value="Unassembled WGS sequence"/>
</dbReference>
<dbReference type="InterPro" id="IPR013830">
    <property type="entry name" value="SGNH_hydro"/>
</dbReference>
<dbReference type="PANTHER" id="PTHR34407">
    <property type="entry name" value="EXPRESSED PROTEIN"/>
    <property type="match status" value="1"/>
</dbReference>
<dbReference type="Gene3D" id="2.60.120.260">
    <property type="entry name" value="Galactose-binding domain-like"/>
    <property type="match status" value="1"/>
</dbReference>
<accession>A0ABP8K1S9</accession>
<comment type="caution">
    <text evidence="2">The sequence shown here is derived from an EMBL/GenBank/DDBJ whole genome shotgun (WGS) entry which is preliminary data.</text>
</comment>
<keyword evidence="3" id="KW-1185">Reference proteome</keyword>
<evidence type="ECO:0000313" key="3">
    <source>
        <dbReference type="Proteomes" id="UP001500936"/>
    </source>
</evidence>
<dbReference type="GO" id="GO:0016787">
    <property type="term" value="F:hydrolase activity"/>
    <property type="evidence" value="ECO:0007669"/>
    <property type="project" value="UniProtKB-KW"/>
</dbReference>
<proteinExistence type="predicted"/>
<organism evidence="2 3">
    <name type="scientific">Nibrella viscosa</name>
    <dbReference type="NCBI Taxonomy" id="1084524"/>
    <lineage>
        <taxon>Bacteria</taxon>
        <taxon>Pseudomonadati</taxon>
        <taxon>Bacteroidota</taxon>
        <taxon>Cytophagia</taxon>
        <taxon>Cytophagales</taxon>
        <taxon>Spirosomataceae</taxon>
        <taxon>Nibrella</taxon>
    </lineage>
</organism>
<protein>
    <submittedName>
        <fullName evidence="2">SGNH/GDSL hydrolase family protein</fullName>
    </submittedName>
</protein>
<keyword evidence="2" id="KW-0378">Hydrolase</keyword>
<reference evidence="3" key="1">
    <citation type="journal article" date="2019" name="Int. J. Syst. Evol. Microbiol.">
        <title>The Global Catalogue of Microorganisms (GCM) 10K type strain sequencing project: providing services to taxonomists for standard genome sequencing and annotation.</title>
        <authorList>
            <consortium name="The Broad Institute Genomics Platform"/>
            <consortium name="The Broad Institute Genome Sequencing Center for Infectious Disease"/>
            <person name="Wu L."/>
            <person name="Ma J."/>
        </authorList>
    </citation>
    <scope>NUCLEOTIDE SEQUENCE [LARGE SCALE GENOMIC DNA]</scope>
    <source>
        <strain evidence="3">JCM 17925</strain>
    </source>
</reference>
<dbReference type="InterPro" id="IPR036514">
    <property type="entry name" value="SGNH_hydro_sf"/>
</dbReference>
<name>A0ABP8K1S9_9BACT</name>
<dbReference type="Gene3D" id="3.40.50.1110">
    <property type="entry name" value="SGNH hydrolase"/>
    <property type="match status" value="1"/>
</dbReference>
<sequence length="411" mass="45702">MTLAYFPRLYAQPDSLAPARECTVRSGLPNFFQKLKSGRPVTIAYFGGSITEAGNGWREQSLKGLQAAYPKSVITHINAAIGGTGSDLGAFRLRQHVLAHAPDLVLVEFAVNDNGKQPALIHRTLEGIVRQIWRQFPRTDIAFVYTLTGAMAPVLEQGKLPVSATAMEKVAEYYGIPSIHMGLEVVKLAQNGSLVYRGKPEEYPNKLVFSTDNVHPYPATGHRLYAEAFARAMQLLQTQSRPHTHRLAKPLTAGNWERAAMASIREVPRSIEWQEITPTTDTVARQLQNRFAYLVKAGRPGAKLIIRFKGTQLGLYDVMGPGCGQYEVNIDGQPARIYPRFDEYCTYYRSNYFLLPELPDGIHTVELTLSNEPLDKAAILQKRGSTINDPRRYAENAGYASQVLLIGELVD</sequence>
<evidence type="ECO:0000259" key="1">
    <source>
        <dbReference type="Pfam" id="PF13472"/>
    </source>
</evidence>
<dbReference type="CDD" id="cd00229">
    <property type="entry name" value="SGNH_hydrolase"/>
    <property type="match status" value="1"/>
</dbReference>
<dbReference type="Pfam" id="PF13472">
    <property type="entry name" value="Lipase_GDSL_2"/>
    <property type="match status" value="1"/>
</dbReference>
<dbReference type="SUPFAM" id="SSF52266">
    <property type="entry name" value="SGNH hydrolase"/>
    <property type="match status" value="1"/>
</dbReference>
<gene>
    <name evidence="2" type="ORF">GCM10023187_10730</name>
</gene>
<feature type="domain" description="SGNH hydrolase-type esterase" evidence="1">
    <location>
        <begin position="46"/>
        <end position="193"/>
    </location>
</feature>
<dbReference type="EMBL" id="BAABHB010000002">
    <property type="protein sequence ID" value="GAA4399223.1"/>
    <property type="molecule type" value="Genomic_DNA"/>
</dbReference>
<dbReference type="PANTHER" id="PTHR34407:SF1">
    <property type="entry name" value="SGNH HYDROLASE-TYPE ESTERASE DOMAIN-CONTAINING PROTEIN"/>
    <property type="match status" value="1"/>
</dbReference>